<evidence type="ECO:0000256" key="5">
    <source>
        <dbReference type="ARBA" id="ARBA00022989"/>
    </source>
</evidence>
<reference evidence="8" key="1">
    <citation type="submission" date="2020-11" db="EMBL/GenBank/DDBJ databases">
        <authorList>
            <person name="Tran Van P."/>
        </authorList>
    </citation>
    <scope>NUCLEOTIDE SEQUENCE</scope>
</reference>
<dbReference type="PANTHER" id="PTHR10283">
    <property type="entry name" value="SOLUTE CARRIER FAMILY 13 MEMBER"/>
    <property type="match status" value="1"/>
</dbReference>
<evidence type="ECO:0000313" key="8">
    <source>
        <dbReference type="EMBL" id="CAD7250705.1"/>
    </source>
</evidence>
<comment type="similarity">
    <text evidence="2">Belongs to the SLC13A/DASS transporter (TC 2.A.47) family. NADC subfamily.</text>
</comment>
<evidence type="ECO:0000256" key="3">
    <source>
        <dbReference type="ARBA" id="ARBA00022448"/>
    </source>
</evidence>
<dbReference type="EMBL" id="LR902536">
    <property type="protein sequence ID" value="CAD7250705.1"/>
    <property type="molecule type" value="Genomic_DNA"/>
</dbReference>
<evidence type="ECO:0000313" key="9">
    <source>
        <dbReference type="Proteomes" id="UP000677054"/>
    </source>
</evidence>
<dbReference type="InterPro" id="IPR001898">
    <property type="entry name" value="SLC13A/DASS"/>
</dbReference>
<dbReference type="PROSITE" id="PS01271">
    <property type="entry name" value="NA_SULFATE"/>
    <property type="match status" value="1"/>
</dbReference>
<dbReference type="InterPro" id="IPR031312">
    <property type="entry name" value="Na/sul_symport_CS"/>
</dbReference>
<protein>
    <submittedName>
        <fullName evidence="8">Uncharacterized protein</fullName>
    </submittedName>
</protein>
<dbReference type="AlphaFoldDB" id="A0A7R9FQ72"/>
<feature type="transmembrane region" description="Helical" evidence="7">
    <location>
        <begin position="24"/>
        <end position="48"/>
    </location>
</feature>
<organism evidence="8">
    <name type="scientific">Darwinula stevensoni</name>
    <dbReference type="NCBI Taxonomy" id="69355"/>
    <lineage>
        <taxon>Eukaryota</taxon>
        <taxon>Metazoa</taxon>
        <taxon>Ecdysozoa</taxon>
        <taxon>Arthropoda</taxon>
        <taxon>Crustacea</taxon>
        <taxon>Oligostraca</taxon>
        <taxon>Ostracoda</taxon>
        <taxon>Podocopa</taxon>
        <taxon>Podocopida</taxon>
        <taxon>Darwinulocopina</taxon>
        <taxon>Darwinuloidea</taxon>
        <taxon>Darwinulidae</taxon>
        <taxon>Darwinula</taxon>
    </lineage>
</organism>
<feature type="transmembrane region" description="Helical" evidence="7">
    <location>
        <begin position="68"/>
        <end position="94"/>
    </location>
</feature>
<dbReference type="Pfam" id="PF00939">
    <property type="entry name" value="Na_sulph_symp"/>
    <property type="match status" value="1"/>
</dbReference>
<dbReference type="OrthoDB" id="6493944at2759"/>
<dbReference type="PANTHER" id="PTHR10283:SF82">
    <property type="entry name" value="SOLUTE CARRIER FAMILY 13 MEMBER 2"/>
    <property type="match status" value="1"/>
</dbReference>
<accession>A0A7R9FQ72</accession>
<dbReference type="GO" id="GO:0015137">
    <property type="term" value="F:citrate transmembrane transporter activity"/>
    <property type="evidence" value="ECO:0007669"/>
    <property type="project" value="TreeGrafter"/>
</dbReference>
<evidence type="ECO:0000256" key="4">
    <source>
        <dbReference type="ARBA" id="ARBA00022692"/>
    </source>
</evidence>
<feature type="transmembrane region" description="Helical" evidence="7">
    <location>
        <begin position="136"/>
        <end position="155"/>
    </location>
</feature>
<dbReference type="GO" id="GO:0015141">
    <property type="term" value="F:succinate transmembrane transporter activity"/>
    <property type="evidence" value="ECO:0007669"/>
    <property type="project" value="TreeGrafter"/>
</dbReference>
<proteinExistence type="inferred from homology"/>
<feature type="transmembrane region" description="Helical" evidence="7">
    <location>
        <begin position="264"/>
        <end position="294"/>
    </location>
</feature>
<keyword evidence="6 7" id="KW-0472">Membrane</keyword>
<feature type="transmembrane region" description="Helical" evidence="7">
    <location>
        <begin position="346"/>
        <end position="365"/>
    </location>
</feature>
<evidence type="ECO:0000256" key="7">
    <source>
        <dbReference type="SAM" id="Phobius"/>
    </source>
</evidence>
<sequence>MKQSVEENGLAKFREGYQEARIQVLLAVAYSAGLGGTGTLTGSTPNLLLKGFVDEMYGSETGLNYGSWMAFSVPGMLLNVILAWLYLHGIFLLAQWRERRKHPEKGGPSQSEIRKVEVATRAVIDKKYKELGSISFHEFMTLILFIILVLLWFFRDPQFISGWGELIKGDRGLKVGDATPSIFIGFLFFIIPAKPKFWCFRESSDKLSEWSPALLNWRILHEKVPWGLIFLVGGGFAISEASKASCLSYFLGQQMGSLGFMPPALLVFIITLMTAIITEVASNTATATILIPVLAQLANVVKMNPLYLMMPATVACSYAFMLPVATATNAIVYEATQMKTITMIKAGFAMNVICVIVINLMINTLGRGLFDFSKFPEWTGNATLSSSSSSHCNYTL</sequence>
<evidence type="ECO:0000256" key="2">
    <source>
        <dbReference type="ARBA" id="ARBA00006772"/>
    </source>
</evidence>
<dbReference type="Proteomes" id="UP000677054">
    <property type="component" value="Unassembled WGS sequence"/>
</dbReference>
<keyword evidence="9" id="KW-1185">Reference proteome</keyword>
<dbReference type="GO" id="GO:0005886">
    <property type="term" value="C:plasma membrane"/>
    <property type="evidence" value="ECO:0007669"/>
    <property type="project" value="TreeGrafter"/>
</dbReference>
<evidence type="ECO:0000256" key="1">
    <source>
        <dbReference type="ARBA" id="ARBA00004141"/>
    </source>
</evidence>
<keyword evidence="3" id="KW-0813">Transport</keyword>
<feature type="transmembrane region" description="Helical" evidence="7">
    <location>
        <begin position="306"/>
        <end position="326"/>
    </location>
</feature>
<gene>
    <name evidence="8" type="ORF">DSTB1V02_LOCUS10474</name>
</gene>
<keyword evidence="4 7" id="KW-0812">Transmembrane</keyword>
<comment type="subcellular location">
    <subcellularLocation>
        <location evidence="1">Membrane</location>
        <topology evidence="1">Multi-pass membrane protein</topology>
    </subcellularLocation>
</comment>
<keyword evidence="5 7" id="KW-1133">Transmembrane helix</keyword>
<evidence type="ECO:0000256" key="6">
    <source>
        <dbReference type="ARBA" id="ARBA00023136"/>
    </source>
</evidence>
<feature type="transmembrane region" description="Helical" evidence="7">
    <location>
        <begin position="175"/>
        <end position="193"/>
    </location>
</feature>
<dbReference type="EMBL" id="CAJPEV010003019">
    <property type="protein sequence ID" value="CAG0898691.1"/>
    <property type="molecule type" value="Genomic_DNA"/>
</dbReference>
<name>A0A7R9FQ72_9CRUS</name>